<reference evidence="1 2" key="1">
    <citation type="submission" date="2018-09" db="EMBL/GenBank/DDBJ databases">
        <title>Nocardia yunnanensis sp. nov., an actinomycete isolated from a soil sample.</title>
        <authorList>
            <person name="Zhang J."/>
        </authorList>
    </citation>
    <scope>NUCLEOTIDE SEQUENCE [LARGE SCALE GENOMIC DNA]</scope>
    <source>
        <strain evidence="1 2">CFHS0054</strain>
    </source>
</reference>
<dbReference type="Proteomes" id="UP000267164">
    <property type="component" value="Chromosome"/>
</dbReference>
<accession>A0A386Z965</accession>
<evidence type="ECO:0000313" key="1">
    <source>
        <dbReference type="EMBL" id="AYF74191.1"/>
    </source>
</evidence>
<protein>
    <submittedName>
        <fullName evidence="1">Uncharacterized protein</fullName>
    </submittedName>
</protein>
<dbReference type="EMBL" id="CP032568">
    <property type="protein sequence ID" value="AYF74191.1"/>
    <property type="molecule type" value="Genomic_DNA"/>
</dbReference>
<organism evidence="1 2">
    <name type="scientific">Nocardia yunnanensis</name>
    <dbReference type="NCBI Taxonomy" id="2382165"/>
    <lineage>
        <taxon>Bacteria</taxon>
        <taxon>Bacillati</taxon>
        <taxon>Actinomycetota</taxon>
        <taxon>Actinomycetes</taxon>
        <taxon>Mycobacteriales</taxon>
        <taxon>Nocardiaceae</taxon>
        <taxon>Nocardia</taxon>
    </lineage>
</organism>
<evidence type="ECO:0000313" key="2">
    <source>
        <dbReference type="Proteomes" id="UP000267164"/>
    </source>
</evidence>
<keyword evidence="2" id="KW-1185">Reference proteome</keyword>
<proteinExistence type="predicted"/>
<dbReference type="RefSeq" id="WP_120736112.1">
    <property type="nucleotide sequence ID" value="NZ_CP032568.1"/>
</dbReference>
<sequence length="109" mass="11894">MRLEWLGGDSTNGQSPTLYRSDRGTYVVQGWRTDQPGKIEIPHRLLQFVTRGSCFGVKLDDTGHGTFMLVGEPVTDPEALGIIDAPGHEAAVEVAVGEERRPDAPHGLR</sequence>
<dbReference type="AlphaFoldDB" id="A0A386Z965"/>
<name>A0A386Z965_9NOCA</name>
<dbReference type="KEGG" id="nyu:D7D52_10310"/>
<dbReference type="OrthoDB" id="3577809at2"/>
<gene>
    <name evidence="1" type="ORF">D7D52_10310</name>
</gene>